<accession>A0AAV9VJX8</accession>
<dbReference type="Pfam" id="PF00415">
    <property type="entry name" value="RCC1"/>
    <property type="match status" value="2"/>
</dbReference>
<dbReference type="PANTHER" id="PTHR22872:SF2">
    <property type="entry name" value="INHIBITOR OF BRUTON TYROSINE KINASE"/>
    <property type="match status" value="1"/>
</dbReference>
<evidence type="ECO:0000256" key="3">
    <source>
        <dbReference type="SAM" id="MobiDB-lite"/>
    </source>
</evidence>
<evidence type="ECO:0000313" key="6">
    <source>
        <dbReference type="Proteomes" id="UP001373714"/>
    </source>
</evidence>
<dbReference type="Gene3D" id="1.25.40.20">
    <property type="entry name" value="Ankyrin repeat-containing domain"/>
    <property type="match status" value="1"/>
</dbReference>
<dbReference type="SUPFAM" id="SSF54695">
    <property type="entry name" value="POZ domain"/>
    <property type="match status" value="1"/>
</dbReference>
<feature type="repeat" description="RCC1" evidence="2">
    <location>
        <begin position="343"/>
        <end position="402"/>
    </location>
</feature>
<dbReference type="PANTHER" id="PTHR22872">
    <property type="entry name" value="BTK-BINDING PROTEIN-RELATED"/>
    <property type="match status" value="1"/>
</dbReference>
<feature type="domain" description="BTB" evidence="4">
    <location>
        <begin position="864"/>
        <end position="939"/>
    </location>
</feature>
<dbReference type="InterPro" id="IPR011333">
    <property type="entry name" value="SKP1/BTB/POZ_sf"/>
</dbReference>
<dbReference type="SMART" id="SM00225">
    <property type="entry name" value="BTB"/>
    <property type="match status" value="1"/>
</dbReference>
<dbReference type="PROSITE" id="PS50012">
    <property type="entry name" value="RCC1_3"/>
    <property type="match status" value="2"/>
</dbReference>
<dbReference type="SUPFAM" id="SSF50985">
    <property type="entry name" value="RCC1/BLIP-II"/>
    <property type="match status" value="1"/>
</dbReference>
<dbReference type="SUPFAM" id="SSF48403">
    <property type="entry name" value="Ankyrin repeat"/>
    <property type="match status" value="1"/>
</dbReference>
<comment type="caution">
    <text evidence="5">The sequence shown here is derived from an EMBL/GenBank/DDBJ whole genome shotgun (WGS) entry which is preliminary data.</text>
</comment>
<feature type="region of interest" description="Disordered" evidence="3">
    <location>
        <begin position="1283"/>
        <end position="1438"/>
    </location>
</feature>
<dbReference type="Pfam" id="PF00651">
    <property type="entry name" value="BTB"/>
    <property type="match status" value="1"/>
</dbReference>
<feature type="compositionally biased region" description="Polar residues" evidence="3">
    <location>
        <begin position="1203"/>
        <end position="1236"/>
    </location>
</feature>
<evidence type="ECO:0000256" key="2">
    <source>
        <dbReference type="PROSITE-ProRule" id="PRU00235"/>
    </source>
</evidence>
<dbReference type="InterPro" id="IPR051625">
    <property type="entry name" value="Signaling_Regulatory_Domain"/>
</dbReference>
<dbReference type="Gene3D" id="3.30.710.10">
    <property type="entry name" value="Potassium Channel Kv1.1, Chain A"/>
    <property type="match status" value="1"/>
</dbReference>
<feature type="compositionally biased region" description="Low complexity" evidence="3">
    <location>
        <begin position="1292"/>
        <end position="1303"/>
    </location>
</feature>
<reference evidence="5 6" key="1">
    <citation type="submission" date="2019-10" db="EMBL/GenBank/DDBJ databases">
        <authorList>
            <person name="Palmer J.M."/>
        </authorList>
    </citation>
    <scope>NUCLEOTIDE SEQUENCE [LARGE SCALE GENOMIC DNA]</scope>
    <source>
        <strain evidence="5 6">TWF730</strain>
    </source>
</reference>
<gene>
    <name evidence="5" type="ORF">TWF730_005222</name>
</gene>
<dbReference type="InterPro" id="IPR036770">
    <property type="entry name" value="Ankyrin_rpt-contain_sf"/>
</dbReference>
<dbReference type="EMBL" id="JAVHNS010000002">
    <property type="protein sequence ID" value="KAK6361498.1"/>
    <property type="molecule type" value="Genomic_DNA"/>
</dbReference>
<dbReference type="PROSITE" id="PS50097">
    <property type="entry name" value="BTB"/>
    <property type="match status" value="1"/>
</dbReference>
<dbReference type="InterPro" id="IPR002110">
    <property type="entry name" value="Ankyrin_rpt"/>
</dbReference>
<dbReference type="Proteomes" id="UP001373714">
    <property type="component" value="Unassembled WGS sequence"/>
</dbReference>
<evidence type="ECO:0000259" key="4">
    <source>
        <dbReference type="PROSITE" id="PS50097"/>
    </source>
</evidence>
<feature type="compositionally biased region" description="Polar residues" evidence="3">
    <location>
        <begin position="1103"/>
        <end position="1114"/>
    </location>
</feature>
<dbReference type="InterPro" id="IPR000408">
    <property type="entry name" value="Reg_chr_condens"/>
</dbReference>
<feature type="repeat" description="RCC1" evidence="2">
    <location>
        <begin position="293"/>
        <end position="342"/>
    </location>
</feature>
<keyword evidence="6" id="KW-1185">Reference proteome</keyword>
<feature type="region of interest" description="Disordered" evidence="3">
    <location>
        <begin position="1195"/>
        <end position="1236"/>
    </location>
</feature>
<dbReference type="SMART" id="SM00248">
    <property type="entry name" value="ANK"/>
    <property type="match status" value="2"/>
</dbReference>
<protein>
    <recommendedName>
        <fullName evidence="4">BTB domain-containing protein</fullName>
    </recommendedName>
</protein>
<feature type="compositionally biased region" description="Polar residues" evidence="3">
    <location>
        <begin position="1405"/>
        <end position="1427"/>
    </location>
</feature>
<proteinExistence type="predicted"/>
<feature type="region of interest" description="Disordered" evidence="3">
    <location>
        <begin position="1093"/>
        <end position="1181"/>
    </location>
</feature>
<name>A0AAV9VJX8_9PEZI</name>
<dbReference type="CDD" id="cd18500">
    <property type="entry name" value="BACK_IBtk"/>
    <property type="match status" value="1"/>
</dbReference>
<dbReference type="InterPro" id="IPR000210">
    <property type="entry name" value="BTB/POZ_dom"/>
</dbReference>
<organism evidence="5 6">
    <name type="scientific">Orbilia blumenaviensis</name>
    <dbReference type="NCBI Taxonomy" id="1796055"/>
    <lineage>
        <taxon>Eukaryota</taxon>
        <taxon>Fungi</taxon>
        <taxon>Dikarya</taxon>
        <taxon>Ascomycota</taxon>
        <taxon>Pezizomycotina</taxon>
        <taxon>Orbiliomycetes</taxon>
        <taxon>Orbiliales</taxon>
        <taxon>Orbiliaceae</taxon>
        <taxon>Orbilia</taxon>
    </lineage>
</organism>
<feature type="compositionally biased region" description="Polar residues" evidence="3">
    <location>
        <begin position="1165"/>
        <end position="1181"/>
    </location>
</feature>
<keyword evidence="1" id="KW-0677">Repeat</keyword>
<feature type="region of interest" description="Disordered" evidence="3">
    <location>
        <begin position="1495"/>
        <end position="1586"/>
    </location>
</feature>
<dbReference type="Pfam" id="PF12796">
    <property type="entry name" value="Ank_2"/>
    <property type="match status" value="1"/>
</dbReference>
<sequence length="1586" mass="175582">MSSHLWRAYFENDLEKFRSLLGLSEDRTGGTNEYTTGSLTNESPFDLSSPLRKQSTFTGYNAIPNAEPKVITLNRFQINSRLPANIIANPLAPATGLTLLHHAATANKLDFVEALLNHPQTDLFLQDFESGWTALHRALYFGNISVAKQIMSKNDGIGLVKIKDREGNSPFELFESTIKGEATKHGVKPDTTDEFDFDDSSDVGGIELEELDLEVGEFKGEYLGDEAFIWGSNKNVSLGFSDGDNRQFPERMPIPRPSSGGSQDALVTLAPTYVKDVQLAKFHSAMITTASSNNLYVCGHGQGGRLGLGHESTEFTFKRVQLPRRVRTVALGQDHTVAVLENGDVFTWGAGRHGQLGYPANIDKNDKEEYQLIPRQVFTNLRKERIIGAAASKHHSVVHTIDTIFVFGKNEGQLGLIDADSRTLESQTSPRKVVAAALTEQPISMITATDKATAILLENHDVWVLMNFGIMKLTFPFERFPNTGIKPTRPTSKYQSRPNFITKISSGGNTVAALARMGDVFTINVEKSTATTTRTLPIPQRIWSLRKRHMAVRDVDVGQEGAVIICTESGSVWQRTRRSKVKEIQSSGGTSSAVPTAPRFLDRAKDYKFSRVPGLAHIAGVRSNAFGSFAAIRRDVDILKTQLKLREPTLWDDLGSLLSFHDDLNQMTGDKDNVEETPKLDLNDLRERAMGWFLQKDFISVLKETIHEMDLTEYDTVIRSTELDELGISVPAHSFMLTGRCSQLRSLFAKAMEFRSVRHESIVELYHQPGGTFDLTFRGINWFSLLIFIFYLYKDVIVTVWTKFSKNKEQMLLFQRVRADLGLLANQLGLQQLAAVTSGLYSTKFTLDADFEEALADPFFSATGDMLLELKDDTIKVHSSLLCARCSFFDALYHGGSGRWLATRKEEEEYAADQLIRVDMKHVTFETMNIVLKFLYSDKSLHLFDSANAAEDGVDAFIDLVIDVLSVANELMLDRLVEICQRVIGRFVNTRNATSILAAISESSVSTFKDVCLEYIFRNLDTMMETRALDEFDEDLMAELDEAVKERQLAYMPFSRSGRAEADLLERHPHLAASAESEQQALVQLLEGGPINTSATEADLTGSPASYRQSSSFRAGSYEKQKRRRSSKSGQERPPTKTPPLLPVQGSELIFDMDDEDPGSKSRKTPISQSPALNRNSSYGLATTPKTDVWYDCKGKQIDKDGTPTSPNQGGPSSQAALNETGPKTWSQGSGIQSSKLDMREIMTQASKNRTSNLSLGLSASIDTAAVSELPASNFTAQITTKISQKERKRQQQLQAQQAASFPAPAPVSTPDKSITAPKASPWKAVRSPSNPLYLQQPPPPSPSLTPRKDNAPNKLLDVFQTPPPVQPPLSLNTPPKQVISPRGTQFGQPKHNLPTPPPQAHTLRYNSSGNVIPTGPSKSVSSPTQPRSERYDDFPPLSGRLEHVQLPLAEIIQQEQTQQDIIKGKGPKQSLQEIQQEQEFMDWWEKESERYQQEEYERQLTQQNQKAVSVNRGRGRGGARGGRANVRGRGGKAAQGEQKPQHGKDAPVTAKRGGSEGGVIRGRKRGRGKGAQEVNASAEASTTSM</sequence>
<dbReference type="InterPro" id="IPR009091">
    <property type="entry name" value="RCC1/BLIP-II"/>
</dbReference>
<dbReference type="Gene3D" id="2.130.10.30">
    <property type="entry name" value="Regulator of chromosome condensation 1/beta-lactamase-inhibitor protein II"/>
    <property type="match status" value="1"/>
</dbReference>
<evidence type="ECO:0000256" key="1">
    <source>
        <dbReference type="ARBA" id="ARBA00022737"/>
    </source>
</evidence>
<evidence type="ECO:0000313" key="5">
    <source>
        <dbReference type="EMBL" id="KAK6361498.1"/>
    </source>
</evidence>
<feature type="compositionally biased region" description="Polar residues" evidence="3">
    <location>
        <begin position="1575"/>
        <end position="1586"/>
    </location>
</feature>